<keyword evidence="1" id="KW-1133">Transmembrane helix</keyword>
<proteinExistence type="predicted"/>
<gene>
    <name evidence="2" type="ORF">HMPREF2086_00923</name>
</gene>
<accession>V8C9Y8</accession>
<reference evidence="2 3" key="1">
    <citation type="journal article" date="2014" name="Genome Announc.">
        <title>Draft genome sequences of six enterohepatic helicobacter species isolated from humans and one from rhesus macaques.</title>
        <authorList>
            <person name="Shen Z."/>
            <person name="Sheh A."/>
            <person name="Young S.K."/>
            <person name="Abouelliel A."/>
            <person name="Ward D.V."/>
            <person name="Earl A.M."/>
            <person name="Fox J.G."/>
        </authorList>
    </citation>
    <scope>NUCLEOTIDE SEQUENCE [LARGE SCALE GENOMIC DNA]</scope>
    <source>
        <strain evidence="2 3">MIT 99-5501</strain>
    </source>
</reference>
<dbReference type="EMBL" id="AZJI01000004">
    <property type="protein sequence ID" value="ETD24174.1"/>
    <property type="molecule type" value="Genomic_DNA"/>
</dbReference>
<evidence type="ECO:0000313" key="3">
    <source>
        <dbReference type="Proteomes" id="UP000018731"/>
    </source>
</evidence>
<dbReference type="RefSeq" id="WP_023927647.1">
    <property type="nucleotide sequence ID" value="NZ_KI669454.1"/>
</dbReference>
<organism evidence="2 3">
    <name type="scientific">Helicobacter macacae MIT 99-5501</name>
    <dbReference type="NCBI Taxonomy" id="1357400"/>
    <lineage>
        <taxon>Bacteria</taxon>
        <taxon>Pseudomonadati</taxon>
        <taxon>Campylobacterota</taxon>
        <taxon>Epsilonproteobacteria</taxon>
        <taxon>Campylobacterales</taxon>
        <taxon>Helicobacteraceae</taxon>
        <taxon>Helicobacter</taxon>
    </lineage>
</organism>
<dbReference type="HOGENOM" id="CLU_1076751_0_0_7"/>
<protein>
    <submittedName>
        <fullName evidence="2">Uncharacterized protein</fullName>
    </submittedName>
</protein>
<evidence type="ECO:0000256" key="1">
    <source>
        <dbReference type="SAM" id="Phobius"/>
    </source>
</evidence>
<dbReference type="STRING" id="1357400.HMPREF2086_00923"/>
<feature type="transmembrane region" description="Helical" evidence="1">
    <location>
        <begin position="7"/>
        <end position="30"/>
    </location>
</feature>
<name>V8C9Y8_9HELI</name>
<comment type="caution">
    <text evidence="2">The sequence shown here is derived from an EMBL/GenBank/DDBJ whole genome shotgun (WGS) entry which is preliminary data.</text>
</comment>
<dbReference type="AlphaFoldDB" id="V8C9Y8"/>
<keyword evidence="1" id="KW-0472">Membrane</keyword>
<sequence length="258" mass="30760">MQNKQKRLTFCVLVCFTIALIAVILSYHFIYLSKSPFYALLQDVEDKKLDMEVCYFMNSQKNAEMLNNIYSFCTDKKEKNLYYHKIRYGQYNEALKNAKIPKKIPTQKTMLLENNKDMIGLDNGVAIFFIKDSKPIYEIKLGICPKINGKNYEYNEDFYATLESIVATQDPARAKRILTYKKSRIHNDKTSCLDFYIAQKEKYFLRDKRVQAIEKVYYDCLDFISTDKKECEARRERDMWVLENEFDEDKERKYFLGE</sequence>
<dbReference type="Proteomes" id="UP000018731">
    <property type="component" value="Unassembled WGS sequence"/>
</dbReference>
<evidence type="ECO:0000313" key="2">
    <source>
        <dbReference type="EMBL" id="ETD24174.1"/>
    </source>
</evidence>
<keyword evidence="1" id="KW-0812">Transmembrane</keyword>
<dbReference type="PATRIC" id="fig|1357400.3.peg.1270"/>
<keyword evidence="3" id="KW-1185">Reference proteome</keyword>